<dbReference type="GeneTree" id="ENSGT01050000244890"/>
<dbReference type="PANTHER" id="PTHR23291">
    <property type="entry name" value="BAX INHIBITOR-RELATED"/>
    <property type="match status" value="1"/>
</dbReference>
<keyword evidence="9" id="KW-1185">Reference proteome</keyword>
<evidence type="ECO:0000256" key="5">
    <source>
        <dbReference type="RuleBase" id="RU004379"/>
    </source>
</evidence>
<dbReference type="Ensembl" id="ENSCMIT00000045720.1">
    <property type="protein sequence ID" value="ENSCMIP00000045075.1"/>
    <property type="gene ID" value="ENSCMIG00000018632.1"/>
</dbReference>
<feature type="transmembrane region" description="Helical" evidence="5">
    <location>
        <begin position="110"/>
        <end position="128"/>
    </location>
</feature>
<dbReference type="Proteomes" id="UP000314986">
    <property type="component" value="Unassembled WGS sequence"/>
</dbReference>
<evidence type="ECO:0000256" key="1">
    <source>
        <dbReference type="ARBA" id="ARBA00004141"/>
    </source>
</evidence>
<dbReference type="AlphaFoldDB" id="V9KUM1"/>
<sequence length="283" mass="32110">MSYPPPDYPKESYPGRSYTPQDYPNQAYPTPGALQGYTASPLTPEQDTPPEYQSVSVNQTELHFLDKAIRRAFIRKVYLTLMLQLIITISIICTFLYWKTLNRWTFEHSWFTFALFPAIFILIIVLSCCDGVRRKVPLNFIFLFVFTVLEGVVLGAVSVYYGANAVMWAIGATAFVSFGLTIFAMQSKWDFTMGSGILCVVLLVLLAFGLLCAIIRSFWLQIVYASLGTLIFAIYLVIDTQLMLGGKHRYALSPEEYIFASLNLYLDIINLFLFILQIIGLSR</sequence>
<comment type="subcellular location">
    <subcellularLocation>
        <location evidence="1">Membrane</location>
        <topology evidence="1">Multi-pass membrane protein</topology>
    </subcellularLocation>
</comment>
<name>V9KUM1_CALMI</name>
<evidence type="ECO:0000313" key="8">
    <source>
        <dbReference type="Ensembl" id="ENSCMIP00000045075.1"/>
    </source>
</evidence>
<dbReference type="OMA" id="NPWFTYA"/>
<feature type="transmembrane region" description="Helical" evidence="5">
    <location>
        <begin position="222"/>
        <end position="245"/>
    </location>
</feature>
<reference evidence="7 9" key="3">
    <citation type="journal article" date="2014" name="Nature">
        <title>Elephant shark genome provides unique insights into gnathostome evolution.</title>
        <authorList>
            <consortium name="International Elephant Shark Genome Sequencing Consortium"/>
            <person name="Venkatesh B."/>
            <person name="Lee A.P."/>
            <person name="Ravi V."/>
            <person name="Maurya A.K."/>
            <person name="Lian M.M."/>
            <person name="Swann J.B."/>
            <person name="Ohta Y."/>
            <person name="Flajnik M.F."/>
            <person name="Sutoh Y."/>
            <person name="Kasahara M."/>
            <person name="Hoon S."/>
            <person name="Gangu V."/>
            <person name="Roy S.W."/>
            <person name="Irimia M."/>
            <person name="Korzh V."/>
            <person name="Kondrychyn I."/>
            <person name="Lim Z.W."/>
            <person name="Tay B.H."/>
            <person name="Tohari S."/>
            <person name="Kong K.W."/>
            <person name="Ho S."/>
            <person name="Lorente-Galdos B."/>
            <person name="Quilez J."/>
            <person name="Marques-Bonet T."/>
            <person name="Raney B.J."/>
            <person name="Ingham P.W."/>
            <person name="Tay A."/>
            <person name="Hillier L.W."/>
            <person name="Minx P."/>
            <person name="Boehm T."/>
            <person name="Wilson R.K."/>
            <person name="Brenner S."/>
            <person name="Warren W.C."/>
        </authorList>
    </citation>
    <scope>NUCLEOTIDE SEQUENCE</scope>
    <source>
        <tissue evidence="7">Intestine</tissue>
    </source>
</reference>
<feature type="region of interest" description="Disordered" evidence="6">
    <location>
        <begin position="1"/>
        <end position="51"/>
    </location>
</feature>
<feature type="transmembrane region" description="Helical" evidence="5">
    <location>
        <begin position="257"/>
        <end position="279"/>
    </location>
</feature>
<reference evidence="8" key="4">
    <citation type="submission" date="2025-05" db="UniProtKB">
        <authorList>
            <consortium name="Ensembl"/>
        </authorList>
    </citation>
    <scope>IDENTIFICATION</scope>
</reference>
<feature type="transmembrane region" description="Helical" evidence="5">
    <location>
        <begin position="77"/>
        <end position="98"/>
    </location>
</feature>
<gene>
    <name evidence="8" type="primary">zgc:110410</name>
</gene>
<reference evidence="9" key="2">
    <citation type="journal article" date="2007" name="PLoS Biol.">
        <title>Survey sequencing and comparative analysis of the elephant shark (Callorhinchus milii) genome.</title>
        <authorList>
            <person name="Venkatesh B."/>
            <person name="Kirkness E.F."/>
            <person name="Loh Y.H."/>
            <person name="Halpern A.L."/>
            <person name="Lee A.P."/>
            <person name="Johnson J."/>
            <person name="Dandona N."/>
            <person name="Viswanathan L.D."/>
            <person name="Tay A."/>
            <person name="Venter J.C."/>
            <person name="Strausberg R.L."/>
            <person name="Brenner S."/>
        </authorList>
    </citation>
    <scope>NUCLEOTIDE SEQUENCE [LARGE SCALE GENOMIC DNA]</scope>
</reference>
<dbReference type="EMBL" id="JW869388">
    <property type="protein sequence ID" value="AFP01906.1"/>
    <property type="molecule type" value="mRNA"/>
</dbReference>
<dbReference type="Pfam" id="PF01027">
    <property type="entry name" value="Bax1-I"/>
    <property type="match status" value="1"/>
</dbReference>
<evidence type="ECO:0000313" key="9">
    <source>
        <dbReference type="Proteomes" id="UP000314986"/>
    </source>
</evidence>
<dbReference type="CDD" id="cd10428">
    <property type="entry name" value="LFG_like"/>
    <property type="match status" value="1"/>
</dbReference>
<evidence type="ECO:0000256" key="4">
    <source>
        <dbReference type="ARBA" id="ARBA00023136"/>
    </source>
</evidence>
<proteinExistence type="evidence at transcript level"/>
<evidence type="ECO:0000256" key="2">
    <source>
        <dbReference type="ARBA" id="ARBA00022692"/>
    </source>
</evidence>
<organism evidence="7">
    <name type="scientific">Callorhinchus milii</name>
    <name type="common">Ghost shark</name>
    <dbReference type="NCBI Taxonomy" id="7868"/>
    <lineage>
        <taxon>Eukaryota</taxon>
        <taxon>Metazoa</taxon>
        <taxon>Chordata</taxon>
        <taxon>Craniata</taxon>
        <taxon>Vertebrata</taxon>
        <taxon>Chondrichthyes</taxon>
        <taxon>Holocephali</taxon>
        <taxon>Chimaeriformes</taxon>
        <taxon>Callorhinchidae</taxon>
        <taxon>Callorhinchus</taxon>
    </lineage>
</organism>
<reference evidence="9" key="1">
    <citation type="journal article" date="2006" name="Science">
        <title>Ancient noncoding elements conserved in the human genome.</title>
        <authorList>
            <person name="Venkatesh B."/>
            <person name="Kirkness E.F."/>
            <person name="Loh Y.H."/>
            <person name="Halpern A.L."/>
            <person name="Lee A.P."/>
            <person name="Johnson J."/>
            <person name="Dandona N."/>
            <person name="Viswanathan L.D."/>
            <person name="Tay A."/>
            <person name="Venter J.C."/>
            <person name="Strausberg R.L."/>
            <person name="Brenner S."/>
        </authorList>
    </citation>
    <scope>NUCLEOTIDE SEQUENCE [LARGE SCALE GENOMIC DNA]</scope>
</reference>
<feature type="compositionally biased region" description="Polar residues" evidence="6">
    <location>
        <begin position="18"/>
        <end position="28"/>
    </location>
</feature>
<feature type="transmembrane region" description="Helical" evidence="5">
    <location>
        <begin position="167"/>
        <end position="185"/>
    </location>
</feature>
<keyword evidence="7" id="KW-0675">Receptor</keyword>
<feature type="compositionally biased region" description="Polar residues" evidence="6">
    <location>
        <begin position="37"/>
        <end position="51"/>
    </location>
</feature>
<protein>
    <submittedName>
        <fullName evidence="7">Glutamate (NMDA) receptor-associated protein 1-like protein</fullName>
    </submittedName>
    <submittedName>
        <fullName evidence="8">Protein lifeguard 1-like</fullName>
    </submittedName>
</protein>
<evidence type="ECO:0000256" key="6">
    <source>
        <dbReference type="SAM" id="MobiDB-lite"/>
    </source>
</evidence>
<keyword evidence="3 5" id="KW-1133">Transmembrane helix</keyword>
<keyword evidence="2 5" id="KW-0812">Transmembrane</keyword>
<evidence type="ECO:0000256" key="3">
    <source>
        <dbReference type="ARBA" id="ARBA00022989"/>
    </source>
</evidence>
<feature type="transmembrane region" description="Helical" evidence="5">
    <location>
        <begin position="140"/>
        <end position="161"/>
    </location>
</feature>
<comment type="similarity">
    <text evidence="5">Belongs to the BI1 family.</text>
</comment>
<evidence type="ECO:0000313" key="7">
    <source>
        <dbReference type="EMBL" id="AFP01906.1"/>
    </source>
</evidence>
<dbReference type="InterPro" id="IPR006214">
    <property type="entry name" value="Bax_inhibitor_1-related"/>
</dbReference>
<dbReference type="GO" id="GO:0016020">
    <property type="term" value="C:membrane"/>
    <property type="evidence" value="ECO:0007669"/>
    <property type="project" value="UniProtKB-SubCell"/>
</dbReference>
<keyword evidence="4 5" id="KW-0472">Membrane</keyword>
<feature type="transmembrane region" description="Helical" evidence="5">
    <location>
        <begin position="197"/>
        <end position="216"/>
    </location>
</feature>
<accession>V9KUM1</accession>
<dbReference type="PANTHER" id="PTHR23291:SF47">
    <property type="entry name" value="TRANSMEMBRANE BAX INHIBITOR MOTIF CONTAINING 7"/>
    <property type="match status" value="1"/>
</dbReference>